<dbReference type="Pfam" id="PF13175">
    <property type="entry name" value="AAA_15"/>
    <property type="match status" value="1"/>
</dbReference>
<comment type="caution">
    <text evidence="2">The sequence shown here is derived from an EMBL/GenBank/DDBJ whole genome shotgun (WGS) entry which is preliminary data.</text>
</comment>
<dbReference type="InterPro" id="IPR041685">
    <property type="entry name" value="AAA_GajA/Old/RecF-like"/>
</dbReference>
<dbReference type="PANTHER" id="PTHR43581:SF4">
    <property type="entry name" value="ATP_GTP PHOSPHATASE"/>
    <property type="match status" value="1"/>
</dbReference>
<name>A0ABV7FBA0_9GAMM</name>
<dbReference type="CDD" id="cd00188">
    <property type="entry name" value="TOPRIM"/>
    <property type="match status" value="1"/>
</dbReference>
<dbReference type="PANTHER" id="PTHR43581">
    <property type="entry name" value="ATP/GTP PHOSPHATASE"/>
    <property type="match status" value="1"/>
</dbReference>
<feature type="domain" description="Endonuclease GajA/Old nuclease/RecF-like AAA" evidence="1">
    <location>
        <begin position="4"/>
        <end position="130"/>
    </location>
</feature>
<dbReference type="RefSeq" id="WP_378116249.1">
    <property type="nucleotide sequence ID" value="NZ_JBHRTF010000002.1"/>
</dbReference>
<accession>A0ABV7FBA0</accession>
<evidence type="ECO:0000259" key="1">
    <source>
        <dbReference type="Pfam" id="PF13175"/>
    </source>
</evidence>
<dbReference type="InterPro" id="IPR027417">
    <property type="entry name" value="P-loop_NTPase"/>
</dbReference>
<dbReference type="EMBL" id="JBHRTF010000002">
    <property type="protein sequence ID" value="MFC3114687.1"/>
    <property type="molecule type" value="Genomic_DNA"/>
</dbReference>
<evidence type="ECO:0000313" key="2">
    <source>
        <dbReference type="EMBL" id="MFC3114687.1"/>
    </source>
</evidence>
<dbReference type="Proteomes" id="UP001595555">
    <property type="component" value="Unassembled WGS sequence"/>
</dbReference>
<dbReference type="SUPFAM" id="SSF52540">
    <property type="entry name" value="P-loop containing nucleoside triphosphate hydrolases"/>
    <property type="match status" value="1"/>
</dbReference>
<dbReference type="InterPro" id="IPR051396">
    <property type="entry name" value="Bact_Antivir_Def_Nuclease"/>
</dbReference>
<protein>
    <submittedName>
        <fullName evidence="2">AAA family ATPase</fullName>
    </submittedName>
</protein>
<reference evidence="3" key="1">
    <citation type="journal article" date="2019" name="Int. J. Syst. Evol. Microbiol.">
        <title>The Global Catalogue of Microorganisms (GCM) 10K type strain sequencing project: providing services to taxonomists for standard genome sequencing and annotation.</title>
        <authorList>
            <consortium name="The Broad Institute Genomics Platform"/>
            <consortium name="The Broad Institute Genome Sequencing Center for Infectious Disease"/>
            <person name="Wu L."/>
            <person name="Ma J."/>
        </authorList>
    </citation>
    <scope>NUCLEOTIDE SEQUENCE [LARGE SCALE GENOMIC DNA]</scope>
    <source>
        <strain evidence="3">KCTC 52237</strain>
    </source>
</reference>
<evidence type="ECO:0000313" key="3">
    <source>
        <dbReference type="Proteomes" id="UP001595555"/>
    </source>
</evidence>
<keyword evidence="3" id="KW-1185">Reference proteome</keyword>
<dbReference type="Gene3D" id="3.40.50.300">
    <property type="entry name" value="P-loop containing nucleotide triphosphate hydrolases"/>
    <property type="match status" value="1"/>
</dbReference>
<gene>
    <name evidence="2" type="ORF">ACFODX_03895</name>
</gene>
<sequence length="599" mass="68721">MKIINKISVKYFRSLHTVEIKDCSSINVISGRNDVGKSNVIKALNLFFNGQADWDSDYSFYDNFSKKRLEEVRKDSIKGKQFVSIKIEFSRPENYHKSLPETFNVERKWFRDSKTFEQSDDLSALDKAKKLPSKLTTAQRALGRFLNKIHFEYVPAIKDRIYFNDLLRRLQFSLLDLTISQNQQLFETANTLADHIEGQITDLKMDFEKATNIHTTIQPPSTVSSLFQAFFISTQTDSGEVALKFRGDGLQSRYIASVLHYIASNSNDYYIWGYEEPELALEYSHASKMADDFSETYSKRSQIFLTSHSPAFISLAGENVSCYRATQENAITDVSNVLNSNNKELLRYEIGILDIQKEVHELYSKEFLKLKSVYEKIDQLELEINRTKMPMLVTEGKTDKIIIEKALEIFGENAPSILVRACDNSGGIGSSGGAGQLGRLIETIHPDDDRIVIALFDNDEEGQKEFSGLSKNFTEYNKNVKRHRNGIAWAIKIPEPDFREGYADAKNLCIEYLFDDGIISKKNERGEGLKFRKQPPKVTIGNVQLSLNLDHLDLQLKKYEKIETGKDIFSQEIINDLNLNDFRGFKELFNEIKEILQFI</sequence>
<organism evidence="2 3">
    <name type="scientific">Cellvibrio fontiphilus</name>
    <dbReference type="NCBI Taxonomy" id="1815559"/>
    <lineage>
        <taxon>Bacteria</taxon>
        <taxon>Pseudomonadati</taxon>
        <taxon>Pseudomonadota</taxon>
        <taxon>Gammaproteobacteria</taxon>
        <taxon>Cellvibrionales</taxon>
        <taxon>Cellvibrionaceae</taxon>
        <taxon>Cellvibrio</taxon>
    </lineage>
</organism>
<proteinExistence type="predicted"/>